<name>A0ABT8M5U6_9EURY</name>
<accession>A0ABT8M5U6</accession>
<dbReference type="SUPFAM" id="SSF53720">
    <property type="entry name" value="ALDH-like"/>
    <property type="match status" value="1"/>
</dbReference>
<dbReference type="RefSeq" id="WP_301662367.1">
    <property type="nucleotide sequence ID" value="NZ_VCYH01000001.1"/>
</dbReference>
<sequence length="476" mass="50769">MQMLIDGNRCDSCSGQTFAVRNPATGTVIDTVPLGGVEDIDRAVEAGTAAFEAWSTIPARERGRILFVAAQEVRRQNRSLGALLTAEQGKPLREAIDEINGFAYTLEYYHGIAASNHGEYANLPGYGHALVSRVPLGVCAAIIPWNMPALIMGWKVGPALAAGNTMILKPASTAPLTCLALAGILGEAGLPAGVLNIVTGPGETVGRAIARHPAIRKISFTGEIATGRRVMEDAAPAMKRVTLELGGSDPMIVCSDADIPAAVEGAARGRFYNCGQTCTAIKRLYVDEKIAQEFTDRLTERIRSMRIGSGMTEGVAMGPMNNRAVQQRIVDLVEAAREGNEGTIRTGGSVPHGEDFHAGYFYEPTLITDVPQDSVLLAEEVFGPVLPAVSVTDLDEALSLANKSRFGLGASVWTKNLDCVDQACSGLKAGIIWVNQHLRIPPEVPFGGMKESGLGRENGYEALEDYLEKKTVLIRP</sequence>
<dbReference type="Proteomes" id="UP001168338">
    <property type="component" value="Unassembled WGS sequence"/>
</dbReference>
<keyword evidence="1" id="KW-0560">Oxidoreductase</keyword>
<dbReference type="Pfam" id="PF00171">
    <property type="entry name" value="Aldedh"/>
    <property type="match status" value="1"/>
</dbReference>
<gene>
    <name evidence="3" type="ORF">FGU65_00085</name>
</gene>
<dbReference type="Gene3D" id="3.40.309.10">
    <property type="entry name" value="Aldehyde Dehydrogenase, Chain A, domain 2"/>
    <property type="match status" value="1"/>
</dbReference>
<dbReference type="PROSITE" id="PS00070">
    <property type="entry name" value="ALDEHYDE_DEHYDR_CYS"/>
    <property type="match status" value="1"/>
</dbReference>
<dbReference type="InterPro" id="IPR016162">
    <property type="entry name" value="Ald_DH_N"/>
</dbReference>
<proteinExistence type="predicted"/>
<protein>
    <submittedName>
        <fullName evidence="3">Aldehyde dehydrogenase</fullName>
    </submittedName>
</protein>
<dbReference type="Gene3D" id="3.40.605.10">
    <property type="entry name" value="Aldehyde Dehydrogenase, Chain A, domain 1"/>
    <property type="match status" value="1"/>
</dbReference>
<comment type="caution">
    <text evidence="3">The sequence shown here is derived from an EMBL/GenBank/DDBJ whole genome shotgun (WGS) entry which is preliminary data.</text>
</comment>
<dbReference type="PANTHER" id="PTHR11699">
    <property type="entry name" value="ALDEHYDE DEHYDROGENASE-RELATED"/>
    <property type="match status" value="1"/>
</dbReference>
<dbReference type="EMBL" id="VCYH01000001">
    <property type="protein sequence ID" value="MDN7023311.1"/>
    <property type="molecule type" value="Genomic_DNA"/>
</dbReference>
<dbReference type="InterPro" id="IPR016161">
    <property type="entry name" value="Ald_DH/histidinol_DH"/>
</dbReference>
<dbReference type="InterPro" id="IPR015590">
    <property type="entry name" value="Aldehyde_DH_dom"/>
</dbReference>
<evidence type="ECO:0000259" key="2">
    <source>
        <dbReference type="Pfam" id="PF00171"/>
    </source>
</evidence>
<evidence type="ECO:0000313" key="4">
    <source>
        <dbReference type="Proteomes" id="UP001168338"/>
    </source>
</evidence>
<dbReference type="InterPro" id="IPR016160">
    <property type="entry name" value="Ald_DH_CS_CYS"/>
</dbReference>
<organism evidence="3 4">
    <name type="scientific">Methanoculleus frigidifontis</name>
    <dbReference type="NCBI Taxonomy" id="2584085"/>
    <lineage>
        <taxon>Archaea</taxon>
        <taxon>Methanobacteriati</taxon>
        <taxon>Methanobacteriota</taxon>
        <taxon>Stenosarchaea group</taxon>
        <taxon>Methanomicrobia</taxon>
        <taxon>Methanomicrobiales</taxon>
        <taxon>Methanomicrobiaceae</taxon>
        <taxon>Methanoculleus</taxon>
    </lineage>
</organism>
<dbReference type="InterPro" id="IPR016163">
    <property type="entry name" value="Ald_DH_C"/>
</dbReference>
<reference evidence="3" key="1">
    <citation type="submission" date="2019-05" db="EMBL/GenBank/DDBJ databases">
        <title>Methanoculleus sp. FWC-SCC1, a methanogenic archaeon isolated from deep marine cold seep.</title>
        <authorList>
            <person name="Chen Y.-W."/>
            <person name="Chen S.-C."/>
            <person name="Teng N.-H."/>
            <person name="Lai M.-C."/>
        </authorList>
    </citation>
    <scope>NUCLEOTIDE SEQUENCE</scope>
    <source>
        <strain evidence="3">FWC-SCC1</strain>
    </source>
</reference>
<feature type="domain" description="Aldehyde dehydrogenase" evidence="2">
    <location>
        <begin position="14"/>
        <end position="472"/>
    </location>
</feature>
<evidence type="ECO:0000313" key="3">
    <source>
        <dbReference type="EMBL" id="MDN7023311.1"/>
    </source>
</evidence>
<keyword evidence="4" id="KW-1185">Reference proteome</keyword>
<evidence type="ECO:0000256" key="1">
    <source>
        <dbReference type="ARBA" id="ARBA00023002"/>
    </source>
</evidence>